<dbReference type="Proteomes" id="UP000694843">
    <property type="component" value="Unplaced"/>
</dbReference>
<proteinExistence type="predicted"/>
<dbReference type="KEGG" id="hazt:108676092"/>
<organism evidence="1 2">
    <name type="scientific">Hyalella azteca</name>
    <name type="common">Amphipod</name>
    <dbReference type="NCBI Taxonomy" id="294128"/>
    <lineage>
        <taxon>Eukaryota</taxon>
        <taxon>Metazoa</taxon>
        <taxon>Ecdysozoa</taxon>
        <taxon>Arthropoda</taxon>
        <taxon>Crustacea</taxon>
        <taxon>Multicrustacea</taxon>
        <taxon>Malacostraca</taxon>
        <taxon>Eumalacostraca</taxon>
        <taxon>Peracarida</taxon>
        <taxon>Amphipoda</taxon>
        <taxon>Senticaudata</taxon>
        <taxon>Talitrida</taxon>
        <taxon>Talitroidea</taxon>
        <taxon>Hyalellidae</taxon>
        <taxon>Hyalella</taxon>
    </lineage>
</organism>
<dbReference type="GeneID" id="108676092"/>
<dbReference type="AlphaFoldDB" id="A0A8B7P0T0"/>
<dbReference type="Gene3D" id="1.20.58.60">
    <property type="match status" value="2"/>
</dbReference>
<protein>
    <submittedName>
        <fullName evidence="2">Muscle-specific protein 300 kDa isoform X1</fullName>
    </submittedName>
</protein>
<sequence>MSFWQENYGFVKEVYDFRCSKYLEWMDNIEAIIGKVMANTQYTAKEFKIIKDTFTSLCRDLEKENTKSWLDMMLEKLSAHSAEGEEGLSGRDKAMKAQEKKKLEAMIERHNSLMAPTMEAQSKVAHYSECYAFGDDIHPVMKVLNEQKHLSCKEIHPHTMEMVEDQIDKQEKVLRTIENQASIYNELIKRGAKLRSNPNAPSFLEKEIDRLETEWKETNEKAKIRLEMLNNVHKDWDTYENQRVSILQPLESLEEQYKSYKKVFDPKKGAEWLDRKKKKAETLAATVKEHYNSIKGSFANIVALAGEDKREFMEKEVVEIDERSVIVQKIEALLHELSDFNDRLNKLVEKMAELHAWMVPASEKLEFITTSTELTPEDRVKEIFDLQAQVNERLPLLEPLEAEAHDLLDAKALEGEEDSEVQQSETAKRHMEEFELIKETLTTMHEKVEIEAGSITQDQKHYAEYFQGVKNFKPWMDTAETVAKTPLAKPQTLEDALKLLEEVKTFEAGCCENKGKLDSAVESKSKMEKQTKSDNEVETLTGRWDGVKKVADERVKKVQELVDTWSELSTLTNNLTETICNISSAVKPDVSMLEGIFQKFRTINENKVKLLEVI</sequence>
<dbReference type="SUPFAM" id="SSF46966">
    <property type="entry name" value="Spectrin repeat"/>
    <property type="match status" value="2"/>
</dbReference>
<dbReference type="OrthoDB" id="6362196at2759"/>
<dbReference type="RefSeq" id="XP_018019623.1">
    <property type="nucleotide sequence ID" value="XM_018164134.2"/>
</dbReference>
<dbReference type="OMA" id="TMELQED"/>
<reference evidence="2" key="1">
    <citation type="submission" date="2025-08" db="UniProtKB">
        <authorList>
            <consortium name="RefSeq"/>
        </authorList>
    </citation>
    <scope>IDENTIFICATION</scope>
    <source>
        <tissue evidence="2">Whole organism</tissue>
    </source>
</reference>
<accession>A0A8B7P0T0</accession>
<gene>
    <name evidence="2" type="primary">LOC108676092</name>
</gene>
<keyword evidence="1" id="KW-1185">Reference proteome</keyword>
<dbReference type="SMART" id="SM00150">
    <property type="entry name" value="SPEC"/>
    <property type="match status" value="2"/>
</dbReference>
<dbReference type="InterPro" id="IPR018159">
    <property type="entry name" value="Spectrin/alpha-actinin"/>
</dbReference>
<name>A0A8B7P0T0_HYAAZ</name>
<evidence type="ECO:0000313" key="1">
    <source>
        <dbReference type="Proteomes" id="UP000694843"/>
    </source>
</evidence>
<evidence type="ECO:0000313" key="2">
    <source>
        <dbReference type="RefSeq" id="XP_018019623.1"/>
    </source>
</evidence>
<dbReference type="Pfam" id="PF00435">
    <property type="entry name" value="Spectrin"/>
    <property type="match status" value="1"/>
</dbReference>
<dbReference type="InterPro" id="IPR002017">
    <property type="entry name" value="Spectrin_repeat"/>
</dbReference>